<name>A0A660LFF5_9ACTN</name>
<keyword evidence="3" id="KW-1185">Reference proteome</keyword>
<comment type="caution">
    <text evidence="2">The sequence shown here is derived from an EMBL/GenBank/DDBJ whole genome shotgun (WGS) entry which is preliminary data.</text>
</comment>
<evidence type="ECO:0000313" key="2">
    <source>
        <dbReference type="EMBL" id="RKQ92533.1"/>
    </source>
</evidence>
<sequence length="64" mass="7016">MPALPLDEAGKYVAAAYLVFLALVLIYVAIMAGRLARVERDLGEIAELLEQRAAAEDERETVAR</sequence>
<feature type="transmembrane region" description="Helical" evidence="1">
    <location>
        <begin position="12"/>
        <end position="30"/>
    </location>
</feature>
<accession>A0A660LFF5</accession>
<keyword evidence="1" id="KW-1133">Transmembrane helix</keyword>
<evidence type="ECO:0000256" key="1">
    <source>
        <dbReference type="SAM" id="Phobius"/>
    </source>
</evidence>
<dbReference type="EMBL" id="RBIL01000001">
    <property type="protein sequence ID" value="RKQ92533.1"/>
    <property type="molecule type" value="Genomic_DNA"/>
</dbReference>
<keyword evidence="1" id="KW-0812">Transmembrane</keyword>
<keyword evidence="1" id="KW-0472">Membrane</keyword>
<gene>
    <name evidence="2" type="ORF">C8N24_2383</name>
</gene>
<reference evidence="2 3" key="1">
    <citation type="submission" date="2018-10" db="EMBL/GenBank/DDBJ databases">
        <title>Genomic Encyclopedia of Archaeal and Bacterial Type Strains, Phase II (KMG-II): from individual species to whole genera.</title>
        <authorList>
            <person name="Goeker M."/>
        </authorList>
    </citation>
    <scope>NUCLEOTIDE SEQUENCE [LARGE SCALE GENOMIC DNA]</scope>
    <source>
        <strain evidence="2 3">DSM 14954</strain>
    </source>
</reference>
<organism evidence="2 3">
    <name type="scientific">Solirubrobacter pauli</name>
    <dbReference type="NCBI Taxonomy" id="166793"/>
    <lineage>
        <taxon>Bacteria</taxon>
        <taxon>Bacillati</taxon>
        <taxon>Actinomycetota</taxon>
        <taxon>Thermoleophilia</taxon>
        <taxon>Solirubrobacterales</taxon>
        <taxon>Solirubrobacteraceae</taxon>
        <taxon>Solirubrobacter</taxon>
    </lineage>
</organism>
<evidence type="ECO:0008006" key="4">
    <source>
        <dbReference type="Google" id="ProtNLM"/>
    </source>
</evidence>
<dbReference type="Proteomes" id="UP000278962">
    <property type="component" value="Unassembled WGS sequence"/>
</dbReference>
<evidence type="ECO:0000313" key="3">
    <source>
        <dbReference type="Proteomes" id="UP000278962"/>
    </source>
</evidence>
<protein>
    <recommendedName>
        <fullName evidence="4">CcmD family protein</fullName>
    </recommendedName>
</protein>
<dbReference type="RefSeq" id="WP_121250224.1">
    <property type="nucleotide sequence ID" value="NZ_RBIL01000001.1"/>
</dbReference>
<dbReference type="AlphaFoldDB" id="A0A660LFF5"/>
<proteinExistence type="predicted"/>